<dbReference type="InterPro" id="IPR036390">
    <property type="entry name" value="WH_DNA-bd_sf"/>
</dbReference>
<accession>A0A089N977</accession>
<gene>
    <name evidence="1" type="ORF">PSTEL_21720</name>
</gene>
<dbReference type="AlphaFoldDB" id="A0A089N977"/>
<dbReference type="Proteomes" id="UP000029507">
    <property type="component" value="Chromosome"/>
</dbReference>
<name>A0A089N977_9BACL</name>
<dbReference type="KEGG" id="pste:PSTEL_21720"/>
<sequence length="110" mass="12809">MKLKDELILIYTNTVREQFLLTELVHMLGMTYEQVLDIIQALVNNGYLEYSESQFPSLSKHGMEYLNTVGLSEADIYSLYNESTVLLNITHPSKFVYIPLNFNMKFKGYK</sequence>
<proteinExistence type="predicted"/>
<evidence type="ECO:0000313" key="2">
    <source>
        <dbReference type="Proteomes" id="UP000029507"/>
    </source>
</evidence>
<dbReference type="SUPFAM" id="SSF46785">
    <property type="entry name" value="Winged helix' DNA-binding domain"/>
    <property type="match status" value="1"/>
</dbReference>
<keyword evidence="2" id="KW-1185">Reference proteome</keyword>
<dbReference type="EMBL" id="CP009286">
    <property type="protein sequence ID" value="AIQ65349.1"/>
    <property type="molecule type" value="Genomic_DNA"/>
</dbReference>
<reference evidence="1 2" key="1">
    <citation type="submission" date="2014-08" db="EMBL/GenBank/DDBJ databases">
        <title>Comparative genomics of the Paenibacillus odorifer group.</title>
        <authorList>
            <person name="den Bakker H.C."/>
            <person name="Tsai Y.-C."/>
            <person name="Martin N."/>
            <person name="Korlach J."/>
            <person name="Wiedmann M."/>
        </authorList>
    </citation>
    <scope>NUCLEOTIDE SEQUENCE [LARGE SCALE GENOMIC DNA]</scope>
    <source>
        <strain evidence="1 2">DSM 14472</strain>
    </source>
</reference>
<organism evidence="1 2">
    <name type="scientific">Paenibacillus stellifer</name>
    <dbReference type="NCBI Taxonomy" id="169760"/>
    <lineage>
        <taxon>Bacteria</taxon>
        <taxon>Bacillati</taxon>
        <taxon>Bacillota</taxon>
        <taxon>Bacilli</taxon>
        <taxon>Bacillales</taxon>
        <taxon>Paenibacillaceae</taxon>
        <taxon>Paenibacillus</taxon>
    </lineage>
</organism>
<dbReference type="HOGENOM" id="CLU_2168491_0_0_9"/>
<evidence type="ECO:0000313" key="1">
    <source>
        <dbReference type="EMBL" id="AIQ65349.1"/>
    </source>
</evidence>
<protein>
    <submittedName>
        <fullName evidence="1">Uncharacterized protein</fullName>
    </submittedName>
</protein>